<keyword evidence="4" id="KW-0946">Virion</keyword>
<dbReference type="OrthoDB" id="1930261at2"/>
<sequence>MNEFMQNVTGTDGMTDQVIATDLLIAAKTGVKSYAIALTESANPEVRQVLRGQLDDALELHERISAYMISNQYYHPANVVEQLNIDLTAARTALQFTENK</sequence>
<evidence type="ECO:0000256" key="2">
    <source>
        <dbReference type="ARBA" id="ARBA00024325"/>
    </source>
</evidence>
<gene>
    <name evidence="4" type="ORF">CU635_06420</name>
    <name evidence="5" type="ORF">CVD25_02375</name>
</gene>
<dbReference type="InterPro" id="IPR012347">
    <property type="entry name" value="Ferritin-like"/>
</dbReference>
<comment type="subcellular location">
    <subcellularLocation>
        <location evidence="2">Spore coat</location>
    </subcellularLocation>
</comment>
<accession>A0A2N5GP86</accession>
<proteinExistence type="inferred from homology"/>
<dbReference type="EMBL" id="PGVD01000008">
    <property type="protein sequence ID" value="PLS00612.1"/>
    <property type="molecule type" value="Genomic_DNA"/>
</dbReference>
<evidence type="ECO:0000256" key="3">
    <source>
        <dbReference type="ARBA" id="ARBA00024344"/>
    </source>
</evidence>
<dbReference type="PANTHER" id="PTHR39183">
    <property type="entry name" value="SPORE COAT PROTEIN F-LIKE PROTEIN YHCQ"/>
    <property type="match status" value="1"/>
</dbReference>
<protein>
    <submittedName>
        <fullName evidence="4">Spore coat protein</fullName>
    </submittedName>
</protein>
<organism evidence="4 6">
    <name type="scientific">Bacillus canaveralius</name>
    <dbReference type="NCBI Taxonomy" id="1403243"/>
    <lineage>
        <taxon>Bacteria</taxon>
        <taxon>Bacillati</taxon>
        <taxon>Bacillota</taxon>
        <taxon>Bacilli</taxon>
        <taxon>Bacillales</taxon>
        <taxon>Bacillaceae</taxon>
        <taxon>Bacillus</taxon>
    </lineage>
</organism>
<dbReference type="Proteomes" id="UP000234951">
    <property type="component" value="Unassembled WGS sequence"/>
</dbReference>
<evidence type="ECO:0000313" key="4">
    <source>
        <dbReference type="EMBL" id="PLR84386.1"/>
    </source>
</evidence>
<keyword evidence="7" id="KW-1185">Reference proteome</keyword>
<dbReference type="Proteomes" id="UP000235114">
    <property type="component" value="Unassembled WGS sequence"/>
</dbReference>
<dbReference type="AlphaFoldDB" id="A0A2N5GP86"/>
<comment type="caution">
    <text evidence="4">The sequence shown here is derived from an EMBL/GenBank/DDBJ whole genome shotgun (WGS) entry which is preliminary data.</text>
</comment>
<dbReference type="GO" id="GO:0030435">
    <property type="term" value="P:sporulation resulting in formation of a cellular spore"/>
    <property type="evidence" value="ECO:0007669"/>
    <property type="project" value="UniProtKB-KW"/>
</dbReference>
<evidence type="ECO:0000313" key="5">
    <source>
        <dbReference type="EMBL" id="PLS00612.1"/>
    </source>
</evidence>
<dbReference type="EMBL" id="PGVA01000013">
    <property type="protein sequence ID" value="PLR84386.1"/>
    <property type="molecule type" value="Genomic_DNA"/>
</dbReference>
<reference evidence="5 7" key="2">
    <citation type="submission" date="2017-12" db="EMBL/GenBank/DDBJ databases">
        <title>Comparative Functional Genomics of Dry Heat Resistant strains isolated from the Viking Spacecraft.</title>
        <authorList>
            <person name="Seuylemezian A."/>
            <person name="Cooper K."/>
            <person name="Vaishampayan P."/>
        </authorList>
    </citation>
    <scope>NUCLEOTIDE SEQUENCE [LARGE SCALE GENOMIC DNA]</scope>
    <source>
        <strain evidence="5 7">ATCC 29669</strain>
    </source>
</reference>
<name>A0A2N5GP86_9BACI</name>
<keyword evidence="4" id="KW-0167">Capsid protein</keyword>
<dbReference type="InterPro" id="IPR012851">
    <property type="entry name" value="Spore_coat_CotF-like"/>
</dbReference>
<evidence type="ECO:0000256" key="1">
    <source>
        <dbReference type="ARBA" id="ARBA00022969"/>
    </source>
</evidence>
<dbReference type="Pfam" id="PF07875">
    <property type="entry name" value="Coat_F"/>
    <property type="match status" value="1"/>
</dbReference>
<dbReference type="PANTHER" id="PTHR39183:SF1">
    <property type="entry name" value="SPORE COAT PROTEIN F-LIKE PROTEIN YHCQ"/>
    <property type="match status" value="1"/>
</dbReference>
<evidence type="ECO:0000313" key="6">
    <source>
        <dbReference type="Proteomes" id="UP000234951"/>
    </source>
</evidence>
<comment type="similarity">
    <text evidence="3">Belongs to the CotF family.</text>
</comment>
<reference evidence="4 6" key="1">
    <citation type="submission" date="2017-11" db="EMBL/GenBank/DDBJ databases">
        <title>Comparitive Functional Genomics of Dry Heat Resistant strains isolated from the Viking Spacecraft.</title>
        <authorList>
            <person name="Seuylemezian A."/>
            <person name="Cooper K."/>
            <person name="Vaishampayan P."/>
        </authorList>
    </citation>
    <scope>NUCLEOTIDE SEQUENCE [LARGE SCALE GENOMIC DNA]</scope>
    <source>
        <strain evidence="4 6">M4.6</strain>
    </source>
</reference>
<evidence type="ECO:0000313" key="7">
    <source>
        <dbReference type="Proteomes" id="UP000235114"/>
    </source>
</evidence>
<dbReference type="Gene3D" id="1.20.1260.10">
    <property type="match status" value="1"/>
</dbReference>
<keyword evidence="1" id="KW-0749">Sporulation</keyword>
<dbReference type="RefSeq" id="WP_101576352.1">
    <property type="nucleotide sequence ID" value="NZ_PGVA01000013.1"/>
</dbReference>